<dbReference type="SUPFAM" id="SSF50729">
    <property type="entry name" value="PH domain-like"/>
    <property type="match status" value="1"/>
</dbReference>
<dbReference type="GO" id="GO:0031214">
    <property type="term" value="P:biomineral tissue development"/>
    <property type="evidence" value="ECO:0007669"/>
    <property type="project" value="UniProtKB-KW"/>
</dbReference>
<dbReference type="RefSeq" id="XP_007904670.1">
    <property type="nucleotide sequence ID" value="XM_007906479.2"/>
</dbReference>
<dbReference type="RefSeq" id="XP_042189543.1">
    <property type="nucleotide sequence ID" value="XM_042333609.1"/>
</dbReference>
<evidence type="ECO:0000256" key="14">
    <source>
        <dbReference type="ARBA" id="ARBA00023015"/>
    </source>
</evidence>
<dbReference type="GO" id="GO:0005886">
    <property type="term" value="C:plasma membrane"/>
    <property type="evidence" value="ECO:0007669"/>
    <property type="project" value="UniProtKB-SubCell"/>
</dbReference>
<dbReference type="CTD" id="9270"/>
<dbReference type="PANTHER" id="PTHR32055">
    <property type="entry name" value="INTEGRIN BETA-1-BINDING PROTEIN 1"/>
    <property type="match status" value="1"/>
</dbReference>
<keyword evidence="8" id="KW-0597">Phosphoprotein</keyword>
<dbReference type="GO" id="GO:0001726">
    <property type="term" value="C:ruffle"/>
    <property type="evidence" value="ECO:0007669"/>
    <property type="project" value="UniProtKB-SubCell"/>
</dbReference>
<dbReference type="InterPro" id="IPR006020">
    <property type="entry name" value="PTB/PI_dom"/>
</dbReference>
<dbReference type="InterPro" id="IPR019517">
    <property type="entry name" value="Integrin-bd_ICAP-1"/>
</dbReference>
<evidence type="ECO:0000256" key="19">
    <source>
        <dbReference type="ARBA" id="ARBA00023246"/>
    </source>
</evidence>
<keyword evidence="19" id="KW-0497">Mitogen</keyword>
<keyword evidence="6" id="KW-1003">Cell membrane</keyword>
<evidence type="ECO:0000256" key="6">
    <source>
        <dbReference type="ARBA" id="ARBA00022475"/>
    </source>
</evidence>
<evidence type="ECO:0000256" key="7">
    <source>
        <dbReference type="ARBA" id="ARBA00022490"/>
    </source>
</evidence>
<dbReference type="GO" id="GO:0005856">
    <property type="term" value="C:cytoskeleton"/>
    <property type="evidence" value="ECO:0007669"/>
    <property type="project" value="UniProtKB-SubCell"/>
</dbReference>
<dbReference type="STRING" id="7868.ENSCMIP00000019338"/>
<dbReference type="GO" id="GO:0051781">
    <property type="term" value="P:positive regulation of cell division"/>
    <property type="evidence" value="ECO:0007669"/>
    <property type="project" value="UniProtKB-KW"/>
</dbReference>
<dbReference type="GO" id="GO:0005178">
    <property type="term" value="F:integrin binding"/>
    <property type="evidence" value="ECO:0007669"/>
    <property type="project" value="TreeGrafter"/>
</dbReference>
<name>V9L0D6_CALMI</name>
<gene>
    <name evidence="25" type="primary">itgb1bp1</name>
</gene>
<keyword evidence="9" id="KW-0091">Biomineralization</keyword>
<evidence type="ECO:0000256" key="18">
    <source>
        <dbReference type="ARBA" id="ARBA00023242"/>
    </source>
</evidence>
<dbReference type="RefSeq" id="XP_042189545.1">
    <property type="nucleotide sequence ID" value="XM_042333611.1"/>
</dbReference>
<dbReference type="RefSeq" id="XP_007904671.1">
    <property type="nucleotide sequence ID" value="XM_007906480.1"/>
</dbReference>
<protein>
    <recommendedName>
        <fullName evidence="21">Integrin beta-1-binding protein 1</fullName>
    </recommendedName>
</protein>
<dbReference type="GO" id="GO:0007155">
    <property type="term" value="P:cell adhesion"/>
    <property type="evidence" value="ECO:0007669"/>
    <property type="project" value="UniProtKB-KW"/>
</dbReference>
<evidence type="ECO:0000256" key="9">
    <source>
        <dbReference type="ARBA" id="ARBA00022591"/>
    </source>
</evidence>
<keyword evidence="7" id="KW-0963">Cytoplasm</keyword>
<sequence>MFRKGKKRHSSSSSQGSEISTKSKSVDSSLGGLSRSSTVASLDTDSTKSSGQSNSNSDTCTEFRVKYLGSIERLKVGLCGNLQDALDLINYIDLAQQDGKLPFTASEEEIFLYVSKYGIKAESSDQYDVLHRHPLYLIVRMICYDDGLGMGKSLLALKTTDADQDEYSIWLYQCNSLEQAQTICKVLSTAFDSALSSEKS</sequence>
<keyword evidence="17" id="KW-0206">Cytoskeleton</keyword>
<evidence type="ECO:0000256" key="22">
    <source>
        <dbReference type="SAM" id="MobiDB-lite"/>
    </source>
</evidence>
<organism evidence="24">
    <name type="scientific">Callorhinchus milii</name>
    <name type="common">Ghost shark</name>
    <dbReference type="NCBI Taxonomy" id="7868"/>
    <lineage>
        <taxon>Eukaryota</taxon>
        <taxon>Metazoa</taxon>
        <taxon>Chordata</taxon>
        <taxon>Craniata</taxon>
        <taxon>Vertebrata</taxon>
        <taxon>Chondrichthyes</taxon>
        <taxon>Holocephali</taxon>
        <taxon>Chimaeriformes</taxon>
        <taxon>Callorhinchidae</taxon>
        <taxon>Callorhinchus</taxon>
    </lineage>
</organism>
<comment type="subcellular location">
    <subcellularLocation>
        <location evidence="2">Cell membrane</location>
    </subcellularLocation>
    <subcellularLocation>
        <location evidence="5">Cell projection</location>
        <location evidence="5">Lamellipodium</location>
    </subcellularLocation>
    <subcellularLocation>
        <location evidence="4">Cell projection</location>
        <location evidence="4">Ruffle</location>
    </subcellularLocation>
    <subcellularLocation>
        <location evidence="3">Cytoplasm</location>
        <location evidence="3">Cytoskeleton</location>
    </subcellularLocation>
    <subcellularLocation>
        <location evidence="1">Nucleus</location>
    </subcellularLocation>
</comment>
<proteinExistence type="evidence at transcript level"/>
<feature type="compositionally biased region" description="Low complexity" evidence="22">
    <location>
        <begin position="11"/>
        <end position="23"/>
    </location>
</feature>
<keyword evidence="26" id="KW-1185">Reference proteome</keyword>
<keyword evidence="16" id="KW-0804">Transcription</keyword>
<evidence type="ECO:0000256" key="12">
    <source>
        <dbReference type="ARBA" id="ARBA00022889"/>
    </source>
</evidence>
<dbReference type="GO" id="GO:0051895">
    <property type="term" value="P:negative regulation of focal adhesion assembly"/>
    <property type="evidence" value="ECO:0007669"/>
    <property type="project" value="UniProtKB-ARBA"/>
</dbReference>
<feature type="compositionally biased region" description="Basic residues" evidence="22">
    <location>
        <begin position="1"/>
        <end position="10"/>
    </location>
</feature>
<evidence type="ECO:0000256" key="17">
    <source>
        <dbReference type="ARBA" id="ARBA00023212"/>
    </source>
</evidence>
<dbReference type="Gene3D" id="6.20.360.10">
    <property type="match status" value="1"/>
</dbReference>
<evidence type="ECO:0000256" key="3">
    <source>
        <dbReference type="ARBA" id="ARBA00004245"/>
    </source>
</evidence>
<dbReference type="OrthoDB" id="10060702at2759"/>
<dbReference type="GO" id="GO:0001525">
    <property type="term" value="P:angiogenesis"/>
    <property type="evidence" value="ECO:0007669"/>
    <property type="project" value="UniProtKB-KW"/>
</dbReference>
<dbReference type="GO" id="GO:0030154">
    <property type="term" value="P:cell differentiation"/>
    <property type="evidence" value="ECO:0007669"/>
    <property type="project" value="UniProtKB-KW"/>
</dbReference>
<keyword evidence="12" id="KW-0130">Cell adhesion</keyword>
<dbReference type="GeneID" id="103187120"/>
<keyword evidence="10" id="KW-0037">Angiogenesis</keyword>
<keyword evidence="14" id="KW-0805">Transcription regulation</keyword>
<reference evidence="24 26" key="3">
    <citation type="journal article" date="2014" name="Nature">
        <title>Elephant shark genome provides unique insights into gnathostome evolution.</title>
        <authorList>
            <consortium name="International Elephant Shark Genome Sequencing Consortium"/>
            <person name="Venkatesh B."/>
            <person name="Lee A.P."/>
            <person name="Ravi V."/>
            <person name="Maurya A.K."/>
            <person name="Lian M.M."/>
            <person name="Swann J.B."/>
            <person name="Ohta Y."/>
            <person name="Flajnik M.F."/>
            <person name="Sutoh Y."/>
            <person name="Kasahara M."/>
            <person name="Hoon S."/>
            <person name="Gangu V."/>
            <person name="Roy S.W."/>
            <person name="Irimia M."/>
            <person name="Korzh V."/>
            <person name="Kondrychyn I."/>
            <person name="Lim Z.W."/>
            <person name="Tay B.H."/>
            <person name="Tohari S."/>
            <person name="Kong K.W."/>
            <person name="Ho S."/>
            <person name="Lorente-Galdos B."/>
            <person name="Quilez J."/>
            <person name="Marques-Bonet T."/>
            <person name="Raney B.J."/>
            <person name="Ingham P.W."/>
            <person name="Tay A."/>
            <person name="Hillier L.W."/>
            <person name="Minx P."/>
            <person name="Boehm T."/>
            <person name="Wilson R.K."/>
            <person name="Brenner S."/>
            <person name="Warren W.C."/>
        </authorList>
    </citation>
    <scope>NUCLEOTIDE SEQUENCE</scope>
    <source>
        <tissue evidence="24">Testis</tissue>
    </source>
</reference>
<dbReference type="GO" id="GO:0005634">
    <property type="term" value="C:nucleus"/>
    <property type="evidence" value="ECO:0007669"/>
    <property type="project" value="UniProtKB-SubCell"/>
</dbReference>
<feature type="compositionally biased region" description="Polar residues" evidence="22">
    <location>
        <begin position="34"/>
        <end position="43"/>
    </location>
</feature>
<dbReference type="RefSeq" id="XP_042189544.1">
    <property type="nucleotide sequence ID" value="XM_042333610.1"/>
</dbReference>
<evidence type="ECO:0000256" key="5">
    <source>
        <dbReference type="ARBA" id="ARBA00004510"/>
    </source>
</evidence>
<evidence type="ECO:0000256" key="21">
    <source>
        <dbReference type="ARBA" id="ARBA00073517"/>
    </source>
</evidence>
<evidence type="ECO:0000256" key="13">
    <source>
        <dbReference type="ARBA" id="ARBA00022976"/>
    </source>
</evidence>
<dbReference type="Ensembl" id="ENSCMIT00000019703.1">
    <property type="protein sequence ID" value="ENSCMIP00000019338.1"/>
    <property type="gene ID" value="ENSCMIG00000009018.1"/>
</dbReference>
<evidence type="ECO:0000256" key="8">
    <source>
        <dbReference type="ARBA" id="ARBA00022553"/>
    </source>
</evidence>
<dbReference type="GO" id="GO:0007229">
    <property type="term" value="P:integrin-mediated signaling pathway"/>
    <property type="evidence" value="ECO:0007669"/>
    <property type="project" value="UniProtKB-KW"/>
</dbReference>
<keyword evidence="11" id="KW-0221">Differentiation</keyword>
<dbReference type="FunFam" id="2.30.29.30:FF:000716">
    <property type="entry name" value="Integrin beta-1-binding protein 1"/>
    <property type="match status" value="1"/>
</dbReference>
<dbReference type="GO" id="GO:0030336">
    <property type="term" value="P:negative regulation of cell migration"/>
    <property type="evidence" value="ECO:0007669"/>
    <property type="project" value="UniProtKB-ARBA"/>
</dbReference>
<reference evidence="25" key="4">
    <citation type="submission" date="2025-05" db="UniProtKB">
        <authorList>
            <consortium name="Ensembl"/>
        </authorList>
    </citation>
    <scope>IDENTIFICATION</scope>
</reference>
<dbReference type="GO" id="GO:1900025">
    <property type="term" value="P:negative regulation of substrate adhesion-dependent cell spreading"/>
    <property type="evidence" value="ECO:0007669"/>
    <property type="project" value="UniProtKB-ARBA"/>
</dbReference>
<dbReference type="GO" id="GO:0090313">
    <property type="term" value="P:regulation of protein targeting to membrane"/>
    <property type="evidence" value="ECO:0007669"/>
    <property type="project" value="UniProtKB-ARBA"/>
</dbReference>
<dbReference type="EMBL" id="JW872195">
    <property type="protein sequence ID" value="AFP04713.1"/>
    <property type="molecule type" value="mRNA"/>
</dbReference>
<dbReference type="PANTHER" id="PTHR32055:SF1">
    <property type="entry name" value="INTEGRIN BETA-1-BINDING PROTEIN 1"/>
    <property type="match status" value="1"/>
</dbReference>
<dbReference type="GO" id="GO:0030027">
    <property type="term" value="C:lamellipodium"/>
    <property type="evidence" value="ECO:0007669"/>
    <property type="project" value="UniProtKB-SubCell"/>
</dbReference>
<dbReference type="GeneTree" id="ENSGT00390000003990"/>
<evidence type="ECO:0000256" key="2">
    <source>
        <dbReference type="ARBA" id="ARBA00004236"/>
    </source>
</evidence>
<feature type="domain" description="PID" evidence="23">
    <location>
        <begin position="62"/>
        <end position="138"/>
    </location>
</feature>
<feature type="region of interest" description="Disordered" evidence="22">
    <location>
        <begin position="1"/>
        <end position="58"/>
    </location>
</feature>
<dbReference type="GO" id="GO:0072657">
    <property type="term" value="P:protein localization to membrane"/>
    <property type="evidence" value="ECO:0007669"/>
    <property type="project" value="UniProtKB-ARBA"/>
</dbReference>
<keyword evidence="24" id="KW-0401">Integrin</keyword>
<dbReference type="RefSeq" id="XP_042189542.1">
    <property type="nucleotide sequence ID" value="XM_042333608.1"/>
</dbReference>
<evidence type="ECO:0000256" key="10">
    <source>
        <dbReference type="ARBA" id="ARBA00022657"/>
    </source>
</evidence>
<feature type="compositionally biased region" description="Low complexity" evidence="22">
    <location>
        <begin position="47"/>
        <end position="58"/>
    </location>
</feature>
<reference evidence="26" key="2">
    <citation type="journal article" date="2007" name="PLoS Biol.">
        <title>Survey sequencing and comparative analysis of the elephant shark (Callorhinchus milii) genome.</title>
        <authorList>
            <person name="Venkatesh B."/>
            <person name="Kirkness E.F."/>
            <person name="Loh Y.H."/>
            <person name="Halpern A.L."/>
            <person name="Lee A.P."/>
            <person name="Johnson J."/>
            <person name="Dandona N."/>
            <person name="Viswanathan L.D."/>
            <person name="Tay A."/>
            <person name="Venter J.C."/>
            <person name="Strausberg R.L."/>
            <person name="Brenner S."/>
        </authorList>
    </citation>
    <scope>NUCLEOTIDE SEQUENCE [LARGE SCALE GENOMIC DNA]</scope>
</reference>
<accession>V9L0D6</accession>
<dbReference type="AlphaFoldDB" id="V9L0D6"/>
<dbReference type="GO" id="GO:0009966">
    <property type="term" value="P:regulation of signal transduction"/>
    <property type="evidence" value="ECO:0007669"/>
    <property type="project" value="UniProtKB-ARBA"/>
</dbReference>
<evidence type="ECO:0000256" key="15">
    <source>
        <dbReference type="ARBA" id="ARBA00023136"/>
    </source>
</evidence>
<dbReference type="PROSITE" id="PS01179">
    <property type="entry name" value="PID"/>
    <property type="match status" value="1"/>
</dbReference>
<dbReference type="SMART" id="SM00462">
    <property type="entry name" value="PTB"/>
    <property type="match status" value="1"/>
</dbReference>
<evidence type="ECO:0000313" key="24">
    <source>
        <dbReference type="EMBL" id="AFP04713.1"/>
    </source>
</evidence>
<dbReference type="OMA" id="QCSIWVY"/>
<reference evidence="26" key="1">
    <citation type="journal article" date="2006" name="Science">
        <title>Ancient noncoding elements conserved in the human genome.</title>
        <authorList>
            <person name="Venkatesh B."/>
            <person name="Kirkness E.F."/>
            <person name="Loh Y.H."/>
            <person name="Halpern A.L."/>
            <person name="Lee A.P."/>
            <person name="Johnson J."/>
            <person name="Dandona N."/>
            <person name="Viswanathan L.D."/>
            <person name="Tay A."/>
            <person name="Venter J.C."/>
            <person name="Strausberg R.L."/>
            <person name="Brenner S."/>
        </authorList>
    </citation>
    <scope>NUCLEOTIDE SEQUENCE [LARGE SCALE GENOMIC DNA]</scope>
</reference>
<evidence type="ECO:0000256" key="11">
    <source>
        <dbReference type="ARBA" id="ARBA00022782"/>
    </source>
</evidence>
<dbReference type="Pfam" id="PF10480">
    <property type="entry name" value="ICAP-1_inte_bdg"/>
    <property type="match status" value="1"/>
</dbReference>
<keyword evidence="15" id="KW-0472">Membrane</keyword>
<dbReference type="CDD" id="cd13163">
    <property type="entry name" value="PTB_ICAP1"/>
    <property type="match status" value="1"/>
</dbReference>
<evidence type="ECO:0000313" key="26">
    <source>
        <dbReference type="Proteomes" id="UP000314986"/>
    </source>
</evidence>
<dbReference type="GO" id="GO:0007219">
    <property type="term" value="P:Notch signaling pathway"/>
    <property type="evidence" value="ECO:0007669"/>
    <property type="project" value="UniProtKB-KW"/>
</dbReference>
<keyword evidence="13" id="KW-0914">Notch signaling pathway</keyword>
<evidence type="ECO:0000256" key="4">
    <source>
        <dbReference type="ARBA" id="ARBA00004466"/>
    </source>
</evidence>
<keyword evidence="18" id="KW-0539">Nucleus</keyword>
<evidence type="ECO:0000313" key="25">
    <source>
        <dbReference type="Ensembl" id="ENSCMIP00000019338.1"/>
    </source>
</evidence>
<evidence type="ECO:0000256" key="1">
    <source>
        <dbReference type="ARBA" id="ARBA00004123"/>
    </source>
</evidence>
<evidence type="ECO:0000259" key="23">
    <source>
        <dbReference type="PROSITE" id="PS01179"/>
    </source>
</evidence>
<dbReference type="GO" id="GO:0016477">
    <property type="term" value="P:cell migration"/>
    <property type="evidence" value="ECO:0007669"/>
    <property type="project" value="UniProtKB-ARBA"/>
</dbReference>
<keyword evidence="20" id="KW-0966">Cell projection</keyword>
<dbReference type="GO" id="GO:0033622">
    <property type="term" value="P:integrin activation"/>
    <property type="evidence" value="ECO:0007669"/>
    <property type="project" value="UniProtKB-ARBA"/>
</dbReference>
<evidence type="ECO:0000256" key="20">
    <source>
        <dbReference type="ARBA" id="ARBA00023273"/>
    </source>
</evidence>
<dbReference type="KEGG" id="cmk:103187120"/>
<dbReference type="Proteomes" id="UP000314986">
    <property type="component" value="Unassembled WGS sequence"/>
</dbReference>
<evidence type="ECO:0000256" key="16">
    <source>
        <dbReference type="ARBA" id="ARBA00023163"/>
    </source>
</evidence>